<dbReference type="PANTHER" id="PTHR43477:SF1">
    <property type="entry name" value="DIHYDROANTICAPSIN 7-DEHYDROGENASE"/>
    <property type="match status" value="1"/>
</dbReference>
<dbReference type="InterPro" id="IPR051122">
    <property type="entry name" value="SDR_DHRS6-like"/>
</dbReference>
<dbReference type="Gene3D" id="3.40.50.720">
    <property type="entry name" value="NAD(P)-binding Rossmann-like Domain"/>
    <property type="match status" value="2"/>
</dbReference>
<dbReference type="AlphaFoldDB" id="A0AAJ1EII3"/>
<dbReference type="PRINTS" id="PR00081">
    <property type="entry name" value="GDHRDH"/>
</dbReference>
<dbReference type="Proteomes" id="UP001197609">
    <property type="component" value="Unassembled WGS sequence"/>
</dbReference>
<name>A0AAJ1EII3_9BACT</name>
<dbReference type="EMBL" id="JAIOIU010000014">
    <property type="protein sequence ID" value="MBZ0158716.1"/>
    <property type="molecule type" value="Genomic_DNA"/>
</dbReference>
<accession>A0AAJ1EII3</accession>
<dbReference type="InterPro" id="IPR002347">
    <property type="entry name" value="SDR_fam"/>
</dbReference>
<proteinExistence type="inferred from homology"/>
<comment type="caution">
    <text evidence="3">The sequence shown here is derived from an EMBL/GenBank/DDBJ whole genome shotgun (WGS) entry which is preliminary data.</text>
</comment>
<keyword evidence="2" id="KW-0560">Oxidoreductase</keyword>
<protein>
    <submittedName>
        <fullName evidence="3">SDR family oxidoreductase</fullName>
    </submittedName>
</protein>
<gene>
    <name evidence="3" type="ORF">K8G79_00970</name>
</gene>
<comment type="similarity">
    <text evidence="1">Belongs to the short-chain dehydrogenases/reductases (SDR) family.</text>
</comment>
<organism evidence="3 4">
    <name type="scientific">Candidatus Methylomirabilis tolerans</name>
    <dbReference type="NCBI Taxonomy" id="3123416"/>
    <lineage>
        <taxon>Bacteria</taxon>
        <taxon>Candidatus Methylomirabilota</taxon>
        <taxon>Candidatus Methylomirabilia</taxon>
        <taxon>Candidatus Methylomirabilales</taxon>
        <taxon>Candidatus Methylomirabilaceae</taxon>
        <taxon>Candidatus Methylomirabilis</taxon>
    </lineage>
</organism>
<dbReference type="SUPFAM" id="SSF51735">
    <property type="entry name" value="NAD(P)-binding Rossmann-fold domains"/>
    <property type="match status" value="1"/>
</dbReference>
<reference evidence="3 4" key="1">
    <citation type="journal article" date="2021" name="bioRxiv">
        <title>Unraveling nitrogen, sulfur and carbon metabolic pathways and microbial community transcriptional responses to substrate deprivation and toxicity stresses in a bioreactor mimicking anoxic brackish coastal sediment conditions.</title>
        <authorList>
            <person name="Martins P.D."/>
            <person name="Echeveste M.J."/>
            <person name="Arshad A."/>
            <person name="Kurth J."/>
            <person name="Ouboter H."/>
            <person name="Jetten M.S.M."/>
            <person name="Welte C.U."/>
        </authorList>
    </citation>
    <scope>NUCLEOTIDE SEQUENCE [LARGE SCALE GENOMIC DNA]</scope>
    <source>
        <strain evidence="3">MAG_38</strain>
    </source>
</reference>
<dbReference type="PANTHER" id="PTHR43477">
    <property type="entry name" value="DIHYDROANTICAPSIN 7-DEHYDROGENASE"/>
    <property type="match status" value="1"/>
</dbReference>
<dbReference type="GO" id="GO:0016491">
    <property type="term" value="F:oxidoreductase activity"/>
    <property type="evidence" value="ECO:0007669"/>
    <property type="project" value="UniProtKB-KW"/>
</dbReference>
<evidence type="ECO:0000256" key="1">
    <source>
        <dbReference type="ARBA" id="ARBA00006484"/>
    </source>
</evidence>
<evidence type="ECO:0000313" key="4">
    <source>
        <dbReference type="Proteomes" id="UP001197609"/>
    </source>
</evidence>
<evidence type="ECO:0000256" key="2">
    <source>
        <dbReference type="ARBA" id="ARBA00023002"/>
    </source>
</evidence>
<evidence type="ECO:0000313" key="3">
    <source>
        <dbReference type="EMBL" id="MBZ0158716.1"/>
    </source>
</evidence>
<dbReference type="InterPro" id="IPR036291">
    <property type="entry name" value="NAD(P)-bd_dom_sf"/>
</dbReference>
<sequence length="290" mass="30877">MTRQSQSPELQGWALILGASSGFGGAASLALAKAGMHIFGVHLDRKATMPNVERIVTEIKQAGREAVFFNVNASDPEKRREVLEQMEKTLADRGETSSVKIMLHSLAFGSLKPFLAPSPRDTITQAQMDMTLDVMAHSLIYWVQELVTRKLMVCGGRVYAMTSSGGTRVWAGYGAVSAAKAALESHIRQLAMELAPLGITANAIRAGVTDTPALRKIPGNQEIVQTALAMNPSGRLTTPEDIASALVVLSRPETYWITGNVLGVDGGEDVVGFSTSSPFKAGGAERPTPA</sequence>
<dbReference type="Pfam" id="PF13561">
    <property type="entry name" value="adh_short_C2"/>
    <property type="match status" value="1"/>
</dbReference>